<evidence type="ECO:0000256" key="4">
    <source>
        <dbReference type="PROSITE-ProRule" id="PRU01161"/>
    </source>
</evidence>
<feature type="short sequence motif" description="DGA/G" evidence="4">
    <location>
        <begin position="211"/>
        <end position="213"/>
    </location>
</feature>
<organism evidence="6 7">
    <name type="scientific">Nocardioides scoriae</name>
    <dbReference type="NCBI Taxonomy" id="642780"/>
    <lineage>
        <taxon>Bacteria</taxon>
        <taxon>Bacillati</taxon>
        <taxon>Actinomycetota</taxon>
        <taxon>Actinomycetes</taxon>
        <taxon>Propionibacteriales</taxon>
        <taxon>Nocardioidaceae</taxon>
        <taxon>Nocardioides</taxon>
    </lineage>
</organism>
<feature type="active site" description="Proton acceptor" evidence="4">
    <location>
        <position position="211"/>
    </location>
</feature>
<feature type="short sequence motif" description="GXSXG" evidence="4">
    <location>
        <begin position="56"/>
        <end position="60"/>
    </location>
</feature>
<evidence type="ECO:0000313" key="7">
    <source>
        <dbReference type="Proteomes" id="UP000198859"/>
    </source>
</evidence>
<dbReference type="PROSITE" id="PS51635">
    <property type="entry name" value="PNPLA"/>
    <property type="match status" value="1"/>
</dbReference>
<evidence type="ECO:0000256" key="2">
    <source>
        <dbReference type="ARBA" id="ARBA00022963"/>
    </source>
</evidence>
<feature type="short sequence motif" description="GXGXXG" evidence="4">
    <location>
        <begin position="25"/>
        <end position="30"/>
    </location>
</feature>
<feature type="domain" description="PNPLA" evidence="5">
    <location>
        <begin position="21"/>
        <end position="224"/>
    </location>
</feature>
<dbReference type="GO" id="GO:0016042">
    <property type="term" value="P:lipid catabolic process"/>
    <property type="evidence" value="ECO:0007669"/>
    <property type="project" value="UniProtKB-UniRule"/>
</dbReference>
<reference evidence="7" key="1">
    <citation type="submission" date="2016-10" db="EMBL/GenBank/DDBJ databases">
        <authorList>
            <person name="Varghese N."/>
            <person name="Submissions S."/>
        </authorList>
    </citation>
    <scope>NUCLEOTIDE SEQUENCE [LARGE SCALE GENOMIC DNA]</scope>
    <source>
        <strain evidence="7">DSM 22127</strain>
    </source>
</reference>
<dbReference type="AlphaFoldDB" id="A0A1H1LQD0"/>
<dbReference type="STRING" id="642780.SAMN04488570_0292"/>
<keyword evidence="7" id="KW-1185">Reference proteome</keyword>
<dbReference type="Pfam" id="PF01734">
    <property type="entry name" value="Patatin"/>
    <property type="match status" value="1"/>
</dbReference>
<evidence type="ECO:0000256" key="3">
    <source>
        <dbReference type="ARBA" id="ARBA00023098"/>
    </source>
</evidence>
<proteinExistence type="predicted"/>
<dbReference type="PANTHER" id="PTHR14226:SF57">
    <property type="entry name" value="BLR7027 PROTEIN"/>
    <property type="match status" value="1"/>
</dbReference>
<dbReference type="PANTHER" id="PTHR14226">
    <property type="entry name" value="NEUROPATHY TARGET ESTERASE/SWISS CHEESE D.MELANOGASTER"/>
    <property type="match status" value="1"/>
</dbReference>
<evidence type="ECO:0000256" key="1">
    <source>
        <dbReference type="ARBA" id="ARBA00022801"/>
    </source>
</evidence>
<feature type="active site" description="Nucleophile" evidence="4">
    <location>
        <position position="58"/>
    </location>
</feature>
<protein>
    <submittedName>
        <fullName evidence="6">NTE family protein</fullName>
    </submittedName>
</protein>
<dbReference type="GO" id="GO:0016787">
    <property type="term" value="F:hydrolase activity"/>
    <property type="evidence" value="ECO:0007669"/>
    <property type="project" value="UniProtKB-UniRule"/>
</dbReference>
<name>A0A1H1LQD0_9ACTN</name>
<evidence type="ECO:0000313" key="6">
    <source>
        <dbReference type="EMBL" id="SDR76019.1"/>
    </source>
</evidence>
<keyword evidence="2 4" id="KW-0442">Lipid degradation</keyword>
<dbReference type="SUPFAM" id="SSF52151">
    <property type="entry name" value="FabD/lysophospholipase-like"/>
    <property type="match status" value="1"/>
</dbReference>
<dbReference type="Gene3D" id="3.40.1090.10">
    <property type="entry name" value="Cytosolic phospholipase A2 catalytic domain"/>
    <property type="match status" value="2"/>
</dbReference>
<dbReference type="EMBL" id="LT629757">
    <property type="protein sequence ID" value="SDR76019.1"/>
    <property type="molecule type" value="Genomic_DNA"/>
</dbReference>
<gene>
    <name evidence="6" type="ORF">SAMN04488570_0292</name>
</gene>
<dbReference type="InterPro" id="IPR002641">
    <property type="entry name" value="PNPLA_dom"/>
</dbReference>
<evidence type="ECO:0000259" key="5">
    <source>
        <dbReference type="PROSITE" id="PS51635"/>
    </source>
</evidence>
<sequence length="302" mass="31063">MGNGFSRGTVRHTDPVTKRALVLGGGGITGIAWETGLLAGLAEAGVDLTTADRVVGTSAGSIVGAQVTSAIPLEELYRRQLLTPAELGDTAPLASIGPAVAARFAVALLRARGDVERFGRILGRQAVALTAKGRTPTVAERYEQVAQRIGGLEWTDRDLVVTAVDVETGRLVAFGPRGPHPEVSLEDAVNASCAVPCVYPPIPIGGRTYVDGGARSGANADLAAGADTVVVLSPLDRGIGPIRSATRQLEELGVPHVVITPDAGSRAAIGKNVLDPAARPPSARAGRAQAPAHVEQLRALWG</sequence>
<dbReference type="InterPro" id="IPR050301">
    <property type="entry name" value="NTE"/>
</dbReference>
<dbReference type="InterPro" id="IPR016035">
    <property type="entry name" value="Acyl_Trfase/lysoPLipase"/>
</dbReference>
<keyword evidence="3 4" id="KW-0443">Lipid metabolism</keyword>
<dbReference type="Proteomes" id="UP000198859">
    <property type="component" value="Chromosome I"/>
</dbReference>
<keyword evidence="1 4" id="KW-0378">Hydrolase</keyword>
<accession>A0A1H1LQD0</accession>